<feature type="transmembrane region" description="Helical" evidence="9">
    <location>
        <begin position="316"/>
        <end position="339"/>
    </location>
</feature>
<protein>
    <submittedName>
        <fullName evidence="12">Gamma-aminobutyric acid type B receptor subunit 2-like</fullName>
    </submittedName>
</protein>
<reference evidence="12" key="1">
    <citation type="submission" date="2025-08" db="UniProtKB">
        <authorList>
            <consortium name="RefSeq"/>
        </authorList>
    </citation>
    <scope>IDENTIFICATION</scope>
</reference>
<name>A0A8B7XUW5_ACAPL</name>
<dbReference type="GO" id="GO:0038039">
    <property type="term" value="C:G protein-coupled receptor heterodimeric complex"/>
    <property type="evidence" value="ECO:0007669"/>
    <property type="project" value="TreeGrafter"/>
</dbReference>
<evidence type="ECO:0000256" key="9">
    <source>
        <dbReference type="SAM" id="Phobius"/>
    </source>
</evidence>
<evidence type="ECO:0000256" key="6">
    <source>
        <dbReference type="ARBA" id="ARBA00023170"/>
    </source>
</evidence>
<organism evidence="11 12">
    <name type="scientific">Acanthaster planci</name>
    <name type="common">Crown-of-thorns starfish</name>
    <dbReference type="NCBI Taxonomy" id="133434"/>
    <lineage>
        <taxon>Eukaryota</taxon>
        <taxon>Metazoa</taxon>
        <taxon>Echinodermata</taxon>
        <taxon>Eleutherozoa</taxon>
        <taxon>Asterozoa</taxon>
        <taxon>Asteroidea</taxon>
        <taxon>Valvatacea</taxon>
        <taxon>Valvatida</taxon>
        <taxon>Acanthasteridae</taxon>
        <taxon>Acanthaster</taxon>
    </lineage>
</organism>
<keyword evidence="4" id="KW-0297">G-protein coupled receptor</keyword>
<evidence type="ECO:0000313" key="11">
    <source>
        <dbReference type="Proteomes" id="UP000694845"/>
    </source>
</evidence>
<keyword evidence="3 9" id="KW-1133">Transmembrane helix</keyword>
<evidence type="ECO:0000256" key="5">
    <source>
        <dbReference type="ARBA" id="ARBA00023136"/>
    </source>
</evidence>
<accession>A0A8B7XUW5</accession>
<evidence type="ECO:0000259" key="10">
    <source>
        <dbReference type="PROSITE" id="PS50259"/>
    </source>
</evidence>
<dbReference type="InterPro" id="IPR002455">
    <property type="entry name" value="GPCR3_GABA-B"/>
</dbReference>
<dbReference type="Proteomes" id="UP000694845">
    <property type="component" value="Unplaced"/>
</dbReference>
<evidence type="ECO:0000256" key="2">
    <source>
        <dbReference type="ARBA" id="ARBA00022692"/>
    </source>
</evidence>
<keyword evidence="2 9" id="KW-0812">Transmembrane</keyword>
<proteinExistence type="predicted"/>
<dbReference type="PANTHER" id="PTHR10519:SF79">
    <property type="entry name" value="RECEPTOR LIGAND BINDING REGION DOMAIN-CONTAINING PROTEIN"/>
    <property type="match status" value="1"/>
</dbReference>
<evidence type="ECO:0000313" key="12">
    <source>
        <dbReference type="RefSeq" id="XP_022083810.1"/>
    </source>
</evidence>
<keyword evidence="8" id="KW-0807">Transducer</keyword>
<dbReference type="RefSeq" id="XP_022083810.1">
    <property type="nucleotide sequence ID" value="XM_022228118.1"/>
</dbReference>
<feature type="domain" description="G-protein coupled receptors family 3 profile" evidence="10">
    <location>
        <begin position="84"/>
        <end position="350"/>
    </location>
</feature>
<dbReference type="OMA" id="MCISEYS"/>
<gene>
    <name evidence="12" type="primary">LOC110975545</name>
</gene>
<dbReference type="Pfam" id="PF00003">
    <property type="entry name" value="7tm_3"/>
    <property type="match status" value="1"/>
</dbReference>
<dbReference type="GeneID" id="110975545"/>
<sequence>MSGPVKFSQGGDRMGDLLIEQNIEGMEDIVGVYNSIQDEITWNIPTEQLWYYSGGEPPFDSDITKTIELLQSIPNGILATVSVLAALGSALAITFLVFNIWKRNERQIKMSSPKVNNIIVIGILLAYLGVVLLGIDKSTVDAESFLCICRVRSWIIPMAFTLAFGGMFTKMWRVYSIVIANKTKRKVIKDHYLFGIIAMLLLVDFAILVPWQIIDPIRIKEDRLPIVQTKEDLEHHTKRVELYVICASANNTLWTLVVIVYKAFVLVFGAFLAWSTRNVKVSGLNDSHYVGLSIYNTVICCVVAVALSFLNTSSPAMTFALVSGFMLLCITVSLCMLFFPKVIALYRKNDIGDETFTGLRIGTAVVATMARKGAPSADIPTISAHHADHKSGITGLS</sequence>
<dbReference type="KEGG" id="aplc:110975545"/>
<keyword evidence="6" id="KW-0675">Receptor</keyword>
<dbReference type="OrthoDB" id="2150267at2759"/>
<dbReference type="GO" id="GO:0004965">
    <property type="term" value="F:G protein-coupled GABA receptor activity"/>
    <property type="evidence" value="ECO:0007669"/>
    <property type="project" value="InterPro"/>
</dbReference>
<keyword evidence="5 9" id="KW-0472">Membrane</keyword>
<keyword evidence="11" id="KW-1185">Reference proteome</keyword>
<dbReference type="Gene3D" id="3.40.50.2300">
    <property type="match status" value="2"/>
</dbReference>
<evidence type="ECO:0000256" key="3">
    <source>
        <dbReference type="ARBA" id="ARBA00022989"/>
    </source>
</evidence>
<dbReference type="PROSITE" id="PS50259">
    <property type="entry name" value="G_PROTEIN_RECEP_F3_4"/>
    <property type="match status" value="1"/>
</dbReference>
<evidence type="ECO:0000256" key="7">
    <source>
        <dbReference type="ARBA" id="ARBA00023180"/>
    </source>
</evidence>
<dbReference type="CDD" id="cd15047">
    <property type="entry name" value="7tmC_GABA-B-like"/>
    <property type="match status" value="1"/>
</dbReference>
<feature type="transmembrane region" description="Helical" evidence="9">
    <location>
        <begin position="253"/>
        <end position="275"/>
    </location>
</feature>
<feature type="transmembrane region" description="Helical" evidence="9">
    <location>
        <begin position="77"/>
        <end position="98"/>
    </location>
</feature>
<evidence type="ECO:0000256" key="1">
    <source>
        <dbReference type="ARBA" id="ARBA00004141"/>
    </source>
</evidence>
<feature type="transmembrane region" description="Helical" evidence="9">
    <location>
        <begin position="192"/>
        <end position="214"/>
    </location>
</feature>
<feature type="transmembrane region" description="Helical" evidence="9">
    <location>
        <begin position="118"/>
        <end position="135"/>
    </location>
</feature>
<evidence type="ECO:0000256" key="4">
    <source>
        <dbReference type="ARBA" id="ARBA00023040"/>
    </source>
</evidence>
<dbReference type="AlphaFoldDB" id="A0A8B7XUW5"/>
<feature type="transmembrane region" description="Helical" evidence="9">
    <location>
        <begin position="287"/>
        <end position="310"/>
    </location>
</feature>
<comment type="subcellular location">
    <subcellularLocation>
        <location evidence="1">Membrane</location>
        <topology evidence="1">Multi-pass membrane protein</topology>
    </subcellularLocation>
</comment>
<dbReference type="PRINTS" id="PR01177">
    <property type="entry name" value="GABAB1RECPTR"/>
</dbReference>
<feature type="transmembrane region" description="Helical" evidence="9">
    <location>
        <begin position="155"/>
        <end position="172"/>
    </location>
</feature>
<dbReference type="InterPro" id="IPR017978">
    <property type="entry name" value="GPCR_3_C"/>
</dbReference>
<evidence type="ECO:0000256" key="8">
    <source>
        <dbReference type="ARBA" id="ARBA00023224"/>
    </source>
</evidence>
<dbReference type="PRINTS" id="PR01176">
    <property type="entry name" value="GABABRECEPTR"/>
</dbReference>
<dbReference type="GO" id="GO:0007214">
    <property type="term" value="P:gamma-aminobutyric acid signaling pathway"/>
    <property type="evidence" value="ECO:0007669"/>
    <property type="project" value="TreeGrafter"/>
</dbReference>
<dbReference type="PANTHER" id="PTHR10519">
    <property type="entry name" value="GABA-B RECEPTOR"/>
    <property type="match status" value="1"/>
</dbReference>
<keyword evidence="7" id="KW-0325">Glycoprotein</keyword>